<protein>
    <submittedName>
        <fullName evidence="2">Uncharacterized protein</fullName>
    </submittedName>
</protein>
<dbReference type="Proteomes" id="UP000249363">
    <property type="component" value="Unassembled WGS sequence"/>
</dbReference>
<feature type="region of interest" description="Disordered" evidence="1">
    <location>
        <begin position="352"/>
        <end position="381"/>
    </location>
</feature>
<feature type="region of interest" description="Disordered" evidence="1">
    <location>
        <begin position="249"/>
        <end position="279"/>
    </location>
</feature>
<comment type="caution">
    <text evidence="2">The sequence shown here is derived from an EMBL/GenBank/DDBJ whole genome shotgun (WGS) entry which is preliminary data.</text>
</comment>
<feature type="compositionally biased region" description="Polar residues" evidence="1">
    <location>
        <begin position="352"/>
        <end position="363"/>
    </location>
</feature>
<name>A0A364L9C0_TALAM</name>
<dbReference type="GeneID" id="63797527"/>
<feature type="compositionally biased region" description="Polar residues" evidence="1">
    <location>
        <begin position="257"/>
        <end position="268"/>
    </location>
</feature>
<dbReference type="EMBL" id="MIKG01000018">
    <property type="protein sequence ID" value="RAO72301.1"/>
    <property type="molecule type" value="Genomic_DNA"/>
</dbReference>
<feature type="compositionally biased region" description="Polar residues" evidence="1">
    <location>
        <begin position="370"/>
        <end position="381"/>
    </location>
</feature>
<dbReference type="AlphaFoldDB" id="A0A364L9C0"/>
<sequence length="489" mass="54122">MDSLTTFNKSAPVLVSTSLEGLEIGVPPPTRLQAAWLDKPLPSLPDRTSSVYGTESTIDLSGCIEKSLDHDDLLALGRNRSKSDVDSDVASTRFYYKRNVANRKSLNTRTSERYSIGFKAFLTEEQYGVGMHLARANHYFREKKWEIFPELGPQAAGRDASSPTATKSPRRGRPRLPKGFSKQQLCQGEVFGISLRPVAEHMKPVIEHIRPVVNHMKAQTENLKPVASHIQHTLVTKTSRLRLRMMSVEEKEEEEGSAQTVAQLSRNFSSSSSKDSDRTLVNHVIEPVESPETSSPAEPSFATVRQRMRDMSPWIVTTRSELKGDSIALWKSTSTTVLNIVSHAENKLTAATMTRSRSCSQPSPAHGLRQYTSSASVDTSSANKPLPIVRVVTEKPILSIQTHFHASSPTTTERGGVSKASIPDYARHIRAKSKSKTKDTMVFVAAAYDGAKQKIADVQAARRRAGMKKQIRLVGPIDQYPDGSINQRF</sequence>
<evidence type="ECO:0000313" key="2">
    <source>
        <dbReference type="EMBL" id="RAO72301.1"/>
    </source>
</evidence>
<evidence type="ECO:0000313" key="3">
    <source>
        <dbReference type="Proteomes" id="UP000249363"/>
    </source>
</evidence>
<dbReference type="OrthoDB" id="4225223at2759"/>
<keyword evidence="3" id="KW-1185">Reference proteome</keyword>
<gene>
    <name evidence="2" type="ORF">BHQ10_008313</name>
</gene>
<reference evidence="2 3" key="1">
    <citation type="journal article" date="2017" name="Biotechnol. Biofuels">
        <title>Differential beta-glucosidase expression as a function of carbon source availability in Talaromyces amestolkiae: a genomic and proteomic approach.</title>
        <authorList>
            <person name="de Eugenio L.I."/>
            <person name="Mendez-Liter J.A."/>
            <person name="Nieto-Dominguez M."/>
            <person name="Alonso L."/>
            <person name="Gil-Munoz J."/>
            <person name="Barriuso J."/>
            <person name="Prieto A."/>
            <person name="Martinez M.J."/>
        </authorList>
    </citation>
    <scope>NUCLEOTIDE SEQUENCE [LARGE SCALE GENOMIC DNA]</scope>
    <source>
        <strain evidence="2 3">CIB</strain>
    </source>
</reference>
<dbReference type="RefSeq" id="XP_040736815.1">
    <property type="nucleotide sequence ID" value="XM_040881105.1"/>
</dbReference>
<organism evidence="2 3">
    <name type="scientific">Talaromyces amestolkiae</name>
    <dbReference type="NCBI Taxonomy" id="1196081"/>
    <lineage>
        <taxon>Eukaryota</taxon>
        <taxon>Fungi</taxon>
        <taxon>Dikarya</taxon>
        <taxon>Ascomycota</taxon>
        <taxon>Pezizomycotina</taxon>
        <taxon>Eurotiomycetes</taxon>
        <taxon>Eurotiomycetidae</taxon>
        <taxon>Eurotiales</taxon>
        <taxon>Trichocomaceae</taxon>
        <taxon>Talaromyces</taxon>
        <taxon>Talaromyces sect. Talaromyces</taxon>
    </lineage>
</organism>
<dbReference type="STRING" id="1196081.A0A364L9C0"/>
<accession>A0A364L9C0</accession>
<feature type="region of interest" description="Disordered" evidence="1">
    <location>
        <begin position="152"/>
        <end position="179"/>
    </location>
</feature>
<evidence type="ECO:0000256" key="1">
    <source>
        <dbReference type="SAM" id="MobiDB-lite"/>
    </source>
</evidence>
<proteinExistence type="predicted"/>